<dbReference type="EMBL" id="JBHSLA010000001">
    <property type="protein sequence ID" value="MFC5193755.1"/>
    <property type="molecule type" value="Genomic_DNA"/>
</dbReference>
<proteinExistence type="predicted"/>
<keyword evidence="1" id="KW-0175">Coiled coil</keyword>
<dbReference type="RefSeq" id="WP_376857934.1">
    <property type="nucleotide sequence ID" value="NZ_JBHSLA010000001.1"/>
</dbReference>
<keyword evidence="3" id="KW-1185">Reference proteome</keyword>
<name>A0ABW0C2B1_9FLAO</name>
<sequence>MAKAYIAKNEKFELKSGHEKPESISVFYECNYTSQRYILTNFNILVIWSKLYSDLEDNTFQIIYKDVVLVSIIITQLQNIADYLNKFNTISKEELNKLYAAAQLNEKTELDLEIEKLKETKKELHEKMELFLEIESKAKELSELVEKLEN</sequence>
<comment type="caution">
    <text evidence="2">The sequence shown here is derived from an EMBL/GenBank/DDBJ whole genome shotgun (WGS) entry which is preliminary data.</text>
</comment>
<feature type="coiled-coil region" evidence="1">
    <location>
        <begin position="100"/>
        <end position="134"/>
    </location>
</feature>
<evidence type="ECO:0000256" key="1">
    <source>
        <dbReference type="SAM" id="Coils"/>
    </source>
</evidence>
<evidence type="ECO:0000313" key="2">
    <source>
        <dbReference type="EMBL" id="MFC5193755.1"/>
    </source>
</evidence>
<dbReference type="Proteomes" id="UP001596162">
    <property type="component" value="Unassembled WGS sequence"/>
</dbReference>
<gene>
    <name evidence="2" type="ORF">ACFPH8_00300</name>
</gene>
<evidence type="ECO:0000313" key="3">
    <source>
        <dbReference type="Proteomes" id="UP001596162"/>
    </source>
</evidence>
<protein>
    <submittedName>
        <fullName evidence="2">Uncharacterized protein</fullName>
    </submittedName>
</protein>
<accession>A0ABW0C2B1</accession>
<reference evidence="3" key="1">
    <citation type="journal article" date="2019" name="Int. J. Syst. Evol. Microbiol.">
        <title>The Global Catalogue of Microorganisms (GCM) 10K type strain sequencing project: providing services to taxonomists for standard genome sequencing and annotation.</title>
        <authorList>
            <consortium name="The Broad Institute Genomics Platform"/>
            <consortium name="The Broad Institute Genome Sequencing Center for Infectious Disease"/>
            <person name="Wu L."/>
            <person name="Ma J."/>
        </authorList>
    </citation>
    <scope>NUCLEOTIDE SEQUENCE [LARGE SCALE GENOMIC DNA]</scope>
    <source>
        <strain evidence="3">JCM 17978</strain>
    </source>
</reference>
<organism evidence="2 3">
    <name type="scientific">Bizionia hallyeonensis</name>
    <dbReference type="NCBI Taxonomy" id="1123757"/>
    <lineage>
        <taxon>Bacteria</taxon>
        <taxon>Pseudomonadati</taxon>
        <taxon>Bacteroidota</taxon>
        <taxon>Flavobacteriia</taxon>
        <taxon>Flavobacteriales</taxon>
        <taxon>Flavobacteriaceae</taxon>
        <taxon>Bizionia</taxon>
    </lineage>
</organism>